<dbReference type="EMBL" id="DF238840">
    <property type="protein sequence ID" value="GAF27220.1"/>
    <property type="molecule type" value="Genomic_DNA"/>
</dbReference>
<dbReference type="GO" id="GO:0030001">
    <property type="term" value="P:metal ion transport"/>
    <property type="evidence" value="ECO:0007669"/>
    <property type="project" value="InterPro"/>
</dbReference>
<dbReference type="Gene3D" id="3.40.50.1980">
    <property type="entry name" value="Nitrogenase molybdenum iron protein domain"/>
    <property type="match status" value="1"/>
</dbReference>
<dbReference type="RefSeq" id="WP_025774965.1">
    <property type="nucleotide sequence ID" value="NZ_DF238840.1"/>
</dbReference>
<dbReference type="GO" id="GO:0030313">
    <property type="term" value="C:cell envelope"/>
    <property type="evidence" value="ECO:0007669"/>
    <property type="project" value="UniProtKB-SubCell"/>
</dbReference>
<dbReference type="SUPFAM" id="SSF53807">
    <property type="entry name" value="Helical backbone' metal receptor"/>
    <property type="match status" value="1"/>
</dbReference>
<dbReference type="InterPro" id="IPR006127">
    <property type="entry name" value="ZnuA-like"/>
</dbReference>
<gene>
    <name evidence="5" type="ORF">MTY_2561</name>
</gene>
<dbReference type="PANTHER" id="PTHR42953:SF1">
    <property type="entry name" value="METAL-BINDING PROTEIN HI_0362-RELATED"/>
    <property type="match status" value="1"/>
</dbReference>
<sequence>MFSSRTMGHFMAKIVLLFLLLFVATGCNSRQTGNKLKVVTGTSLLMTAVQEVGKDRVEVKNIIPPASCPGHFDIKPSDVAVLSQARVFLMHDWQGKLFTKELVASANNPQLEVVPVAVKGNWMAPPVWQQALQAVASILAEKDPANKDYYKAKAQEAVDQAARVGQETQARLQAAGAGNLKVLCSDQQEGFVHWAGFQVIGTYGRPEELTPQRVKELVDKGRQAGVQLIIDNLQSGPDAGAGMAKELGIPRVTISNFPGGLPGTDKWDQALQKNVELLLAALPK</sequence>
<dbReference type="PROSITE" id="PS51257">
    <property type="entry name" value="PROKAR_LIPOPROTEIN"/>
    <property type="match status" value="1"/>
</dbReference>
<dbReference type="Pfam" id="PF01297">
    <property type="entry name" value="ZnuA"/>
    <property type="match status" value="1"/>
</dbReference>
<comment type="subcellular location">
    <subcellularLocation>
        <location evidence="1">Cell envelope</location>
    </subcellularLocation>
</comment>
<reference evidence="5" key="1">
    <citation type="journal article" date="2014" name="Gene">
        <title>Genome-guided analysis of transformation efficiency and carbon dioxide assimilation by Moorella thermoacetica Y72.</title>
        <authorList>
            <person name="Tsukahara K."/>
            <person name="Kita A."/>
            <person name="Nakashimada Y."/>
            <person name="Hoshino T."/>
            <person name="Murakami K."/>
        </authorList>
    </citation>
    <scope>NUCLEOTIDE SEQUENCE [LARGE SCALE GENOMIC DNA]</scope>
    <source>
        <strain evidence="5">Y72</strain>
    </source>
</reference>
<accession>A0A0S6UG93</accession>
<dbReference type="GO" id="GO:0046872">
    <property type="term" value="F:metal ion binding"/>
    <property type="evidence" value="ECO:0007669"/>
    <property type="project" value="UniProtKB-KW"/>
</dbReference>
<evidence type="ECO:0000313" key="5">
    <source>
        <dbReference type="EMBL" id="GAF27220.1"/>
    </source>
</evidence>
<evidence type="ECO:0000256" key="4">
    <source>
        <dbReference type="ARBA" id="ARBA00022729"/>
    </source>
</evidence>
<protein>
    <submittedName>
        <fullName evidence="5">ABC-type metal ion transport system, periplasmic component/surface adhesin</fullName>
    </submittedName>
</protein>
<keyword evidence="3" id="KW-0479">Metal-binding</keyword>
<dbReference type="Proteomes" id="UP000063718">
    <property type="component" value="Unassembled WGS sequence"/>
</dbReference>
<evidence type="ECO:0000256" key="1">
    <source>
        <dbReference type="ARBA" id="ARBA00004196"/>
    </source>
</evidence>
<evidence type="ECO:0000256" key="3">
    <source>
        <dbReference type="ARBA" id="ARBA00022723"/>
    </source>
</evidence>
<dbReference type="InterPro" id="IPR050492">
    <property type="entry name" value="Bact_metal-bind_prot9"/>
</dbReference>
<keyword evidence="2" id="KW-0813">Transport</keyword>
<organism evidence="5">
    <name type="scientific">Moorella thermoacetica Y72</name>
    <dbReference type="NCBI Taxonomy" id="1325331"/>
    <lineage>
        <taxon>Bacteria</taxon>
        <taxon>Bacillati</taxon>
        <taxon>Bacillota</taxon>
        <taxon>Clostridia</taxon>
        <taxon>Neomoorellales</taxon>
        <taxon>Neomoorellaceae</taxon>
        <taxon>Neomoorella</taxon>
    </lineage>
</organism>
<evidence type="ECO:0000256" key="2">
    <source>
        <dbReference type="ARBA" id="ARBA00022448"/>
    </source>
</evidence>
<name>A0A0S6UG93_NEOTH</name>
<keyword evidence="4" id="KW-0732">Signal</keyword>
<proteinExistence type="predicted"/>
<dbReference type="AlphaFoldDB" id="A0A0S6UG93"/>
<dbReference type="PANTHER" id="PTHR42953">
    <property type="entry name" value="HIGH-AFFINITY ZINC UPTAKE SYSTEM PROTEIN ZNUA-RELATED"/>
    <property type="match status" value="1"/>
</dbReference>